<dbReference type="SMART" id="SM00490">
    <property type="entry name" value="HELICc"/>
    <property type="match status" value="1"/>
</dbReference>
<dbReference type="GO" id="GO:0036297">
    <property type="term" value="P:interstrand cross-link repair"/>
    <property type="evidence" value="ECO:0007669"/>
    <property type="project" value="TreeGrafter"/>
</dbReference>
<dbReference type="GO" id="GO:0043138">
    <property type="term" value="F:3'-5' DNA helicase activity"/>
    <property type="evidence" value="ECO:0007669"/>
    <property type="project" value="TreeGrafter"/>
</dbReference>
<proteinExistence type="predicted"/>
<dbReference type="PANTHER" id="PTHR47957">
    <property type="entry name" value="ATP-DEPENDENT HELICASE HRQ1"/>
    <property type="match status" value="1"/>
</dbReference>
<dbReference type="GO" id="GO:0006289">
    <property type="term" value="P:nucleotide-excision repair"/>
    <property type="evidence" value="ECO:0007669"/>
    <property type="project" value="TreeGrafter"/>
</dbReference>
<keyword evidence="2" id="KW-0067">ATP-binding</keyword>
<dbReference type="InterPro" id="IPR027417">
    <property type="entry name" value="P-loop_NTPase"/>
</dbReference>
<dbReference type="SMART" id="SM00487">
    <property type="entry name" value="DEXDc"/>
    <property type="match status" value="1"/>
</dbReference>
<evidence type="ECO:0000313" key="5">
    <source>
        <dbReference type="EMBL" id="TDT14597.1"/>
    </source>
</evidence>
<evidence type="ECO:0000256" key="1">
    <source>
        <dbReference type="ARBA" id="ARBA00022741"/>
    </source>
</evidence>
<dbReference type="EMBL" id="SOAU01000001">
    <property type="protein sequence ID" value="TDT14597.1"/>
    <property type="molecule type" value="Genomic_DNA"/>
</dbReference>
<name>A0A4R7HUF9_9ACTN</name>
<dbReference type="GO" id="GO:0003676">
    <property type="term" value="F:nucleic acid binding"/>
    <property type="evidence" value="ECO:0007669"/>
    <property type="project" value="InterPro"/>
</dbReference>
<keyword evidence="1" id="KW-0547">Nucleotide-binding</keyword>
<dbReference type="Pfam" id="PF00271">
    <property type="entry name" value="Helicase_C"/>
    <property type="match status" value="1"/>
</dbReference>
<evidence type="ECO:0000259" key="4">
    <source>
        <dbReference type="PROSITE" id="PS51194"/>
    </source>
</evidence>
<feature type="domain" description="Helicase ATP-binding" evidence="3">
    <location>
        <begin position="117"/>
        <end position="367"/>
    </location>
</feature>
<sequence length="1404" mass="153258">MLLDELVAAGLVHERGLRGSEFRTRMAETVRLARHLRQWFHGPRSDWRTAKTLVSDMRFLARHRSVPERNVTSGDLSERLGALLGDDWTSAHQSSIEAVLRGRSVSQFQARASEQLLGSVGAGGGTCVTAGTGAGKTLAFYLPALVHTLSVPGSPGVPRIVAIYPRVELLRDQLASLLTTLQDLASRGVASPSVGVLYGASPRDREDAERNRRRGWRRSPNGLVSPIVSCLNEDCGGSLVWPDGEPAGRLLRCESCGSDVTSLVFDRKSLLSAPPEIVFTTTEMINRSLGAPRMRRVLVGTPSAAPDFILLDEIHTYSGTHGAQVANLLRRWRAEMSAPSHVVGLSATLADPVGFFSELIGADAGNVSVVAPAAAEMRQTGREYFMALRGDPASQTSLLSTTIQTAMLMRRMLDREPGVPSRGAFGTRVFAFTDKLDVANRLHSQLQDAEGWKQGGVDRKPEGSLALLRASGDENRLRDDVGQLWDASEDIGTLSRKVVVDRTTSQDTGVNPSSDVVVATASLEVGFDDPNVGAVIQHKAPRDAAQFLQRRGRAGRDPRMRPWTTVVLSDYGRDRLSFQSYETLFDPQIPASHLPVKNRVILKMQATWWLVDQLTYASGGTPLRSVLESSWGRYPERQVAAATAALAAATDFLTDEGLGRLESGLKRSLALSDLDAKAVLFDPPRAVVTSVLPTIIRRLEAVLGRDRLGREFVWNDPLTDFVPSSLFAPLQTPEVRIDLPSVGQFQPDPEVGPISQTMREFAPGRVSYRFALRGKRERMWVEPPESSDAKFDLDSFCTDFLVLEAPEGVEGAVLQPRSLSLTRPNGRVPDSSYGRWKWDFFWRLNGTPVELDVPARSPWATRVSTLRVMTHRALSPLTVWRVAQAVEIERNMADEPQRTVHQVQFGGRNAAVGFNMDVDALGFDLVLPTELPTDGSPALLRALRTAYFEHLVQTDELIAMRVGSPFLRKWIAELALSAFTTLASEEGGEATTLPEQRMASEMVRAARVVFGSEGQLDDTDEGGRAPALVEDVESALSDTDVVESLARCVLVLSGPLNTVALGWLHERYAATLAAGVVDAIQALCPECDVEELRPDFVVVEEESGPIARIIISEDQPGGTGVIEAAADRIMEDARAFWDLVGSALGPSDGERVDRAIREFLCLCDQGEQLSARASRVRSATSLSEATAAWATLREAMFQAGLPADPTVVSALSTRLLRPGSDARIEALCTELLQQWDSLEESLELEVDLRVFAYLAAGSGEVRQALSDLAVTVDQSPEWSVGQVAGLLWARGGNLRAASLQSYNPYCELPATERLLFEDVIEAAVPAVVFRSDSQRWREELDRSLAMHASAEIDCADELAAAVALRQLMTQPTSVGVLEFYPRVIGVRRNGTGLRLRVDIREAQQ</sequence>
<reference evidence="5 6" key="1">
    <citation type="submission" date="2019-03" db="EMBL/GenBank/DDBJ databases">
        <title>Sequencing the genomes of 1000 actinobacteria strains.</title>
        <authorList>
            <person name="Klenk H.-P."/>
        </authorList>
    </citation>
    <scope>NUCLEOTIDE SEQUENCE [LARGE SCALE GENOMIC DNA]</scope>
    <source>
        <strain evidence="5 6">DSM 18936</strain>
    </source>
</reference>
<dbReference type="PANTHER" id="PTHR47957:SF3">
    <property type="entry name" value="ATP-DEPENDENT HELICASE HRQ1"/>
    <property type="match status" value="1"/>
</dbReference>
<evidence type="ECO:0000256" key="2">
    <source>
        <dbReference type="ARBA" id="ARBA00022840"/>
    </source>
</evidence>
<dbReference type="Pfam" id="PF00270">
    <property type="entry name" value="DEAD"/>
    <property type="match status" value="1"/>
</dbReference>
<dbReference type="SUPFAM" id="SSF52540">
    <property type="entry name" value="P-loop containing nucleoside triphosphate hydrolases"/>
    <property type="match status" value="1"/>
</dbReference>
<evidence type="ECO:0000259" key="3">
    <source>
        <dbReference type="PROSITE" id="PS51192"/>
    </source>
</evidence>
<gene>
    <name evidence="5" type="ORF">BDK89_0152</name>
</gene>
<accession>A0A4R7HUF9</accession>
<dbReference type="NCBIfam" id="NF041067">
    <property type="entry name" value="DpdJ"/>
    <property type="match status" value="1"/>
</dbReference>
<dbReference type="InterPro" id="IPR001650">
    <property type="entry name" value="Helicase_C-like"/>
</dbReference>
<dbReference type="InterPro" id="IPR014001">
    <property type="entry name" value="Helicase_ATP-bd"/>
</dbReference>
<dbReference type="Gene3D" id="3.40.50.300">
    <property type="entry name" value="P-loop containing nucleotide triphosphate hydrolases"/>
    <property type="match status" value="2"/>
</dbReference>
<dbReference type="PROSITE" id="PS51192">
    <property type="entry name" value="HELICASE_ATP_BIND_1"/>
    <property type="match status" value="1"/>
</dbReference>
<organism evidence="5 6">
    <name type="scientific">Ilumatobacter fluminis</name>
    <dbReference type="NCBI Taxonomy" id="467091"/>
    <lineage>
        <taxon>Bacteria</taxon>
        <taxon>Bacillati</taxon>
        <taxon>Actinomycetota</taxon>
        <taxon>Acidimicrobiia</taxon>
        <taxon>Acidimicrobiales</taxon>
        <taxon>Ilumatobacteraceae</taxon>
        <taxon>Ilumatobacter</taxon>
    </lineage>
</organism>
<dbReference type="Proteomes" id="UP000294558">
    <property type="component" value="Unassembled WGS sequence"/>
</dbReference>
<feature type="domain" description="Helicase C-terminal" evidence="4">
    <location>
        <begin position="408"/>
        <end position="602"/>
    </location>
</feature>
<keyword evidence="6" id="KW-1185">Reference proteome</keyword>
<evidence type="ECO:0000313" key="6">
    <source>
        <dbReference type="Proteomes" id="UP000294558"/>
    </source>
</evidence>
<protein>
    <submittedName>
        <fullName evidence="5">RAD3-like DEAD/DEAH box helicase</fullName>
    </submittedName>
</protein>
<comment type="caution">
    <text evidence="5">The sequence shown here is derived from an EMBL/GenBank/DDBJ whole genome shotgun (WGS) entry which is preliminary data.</text>
</comment>
<dbReference type="GO" id="GO:0005524">
    <property type="term" value="F:ATP binding"/>
    <property type="evidence" value="ECO:0007669"/>
    <property type="project" value="UniProtKB-KW"/>
</dbReference>
<dbReference type="InterPro" id="IPR011545">
    <property type="entry name" value="DEAD/DEAH_box_helicase_dom"/>
</dbReference>
<keyword evidence="5" id="KW-0378">Hydrolase</keyword>
<dbReference type="PROSITE" id="PS51194">
    <property type="entry name" value="HELICASE_CTER"/>
    <property type="match status" value="1"/>
</dbReference>
<keyword evidence="5" id="KW-0347">Helicase</keyword>